<gene>
    <name evidence="2" type="ORF">ABT58_12275</name>
</gene>
<keyword evidence="1" id="KW-0812">Transmembrane</keyword>
<reference evidence="2 3" key="1">
    <citation type="submission" date="2015-05" db="EMBL/GenBank/DDBJ databases">
        <title>Photobacterium galathea sp. nov.</title>
        <authorList>
            <person name="Machado H."/>
            <person name="Gram L."/>
        </authorList>
    </citation>
    <scope>NUCLEOTIDE SEQUENCE [LARGE SCALE GENOMIC DNA]</scope>
    <source>
        <strain evidence="2 3">DSM 25995</strain>
    </source>
</reference>
<keyword evidence="3" id="KW-1185">Reference proteome</keyword>
<keyword evidence="1" id="KW-1133">Transmembrane helix</keyword>
<feature type="transmembrane region" description="Helical" evidence="1">
    <location>
        <begin position="112"/>
        <end position="134"/>
    </location>
</feature>
<evidence type="ECO:0000313" key="3">
    <source>
        <dbReference type="Proteomes" id="UP000036426"/>
    </source>
</evidence>
<keyword evidence="1" id="KW-0472">Membrane</keyword>
<dbReference type="Proteomes" id="UP000036426">
    <property type="component" value="Unassembled WGS sequence"/>
</dbReference>
<accession>A0A0J1GLD2</accession>
<protein>
    <recommendedName>
        <fullName evidence="4">DUF2798 domain-containing protein</fullName>
    </recommendedName>
</protein>
<name>A0A0J1GLD2_9GAMM</name>
<sequence length="144" mass="15856">MSGVLVLAAFIAVMCSIFTGVMTYRNVGFSDTFFHDWLRAFGMVILTVKPLALMSMWVVSRIVGALMPKAKEATRNLVIGVIMACVMESIMAFMAAASHFGFTDMHVFLAGWWNGLMAALPVSLVVMPIMAITVKPKIKQLLHR</sequence>
<dbReference type="InterPro" id="IPR021529">
    <property type="entry name" value="DUF2798"/>
</dbReference>
<dbReference type="AlphaFoldDB" id="A0A0J1GLD2"/>
<evidence type="ECO:0000256" key="1">
    <source>
        <dbReference type="SAM" id="Phobius"/>
    </source>
</evidence>
<dbReference type="EMBL" id="LDOV01000022">
    <property type="protein sequence ID" value="KLV00565.1"/>
    <property type="molecule type" value="Genomic_DNA"/>
</dbReference>
<dbReference type="PATRIC" id="fig|754436.4.peg.2606"/>
<dbReference type="Pfam" id="PF11391">
    <property type="entry name" value="DUF2798"/>
    <property type="match status" value="1"/>
</dbReference>
<comment type="caution">
    <text evidence="2">The sequence shown here is derived from an EMBL/GenBank/DDBJ whole genome shotgun (WGS) entry which is preliminary data.</text>
</comment>
<evidence type="ECO:0000313" key="2">
    <source>
        <dbReference type="EMBL" id="KLV00565.1"/>
    </source>
</evidence>
<organism evidence="2 3">
    <name type="scientific">Photobacterium aphoticum</name>
    <dbReference type="NCBI Taxonomy" id="754436"/>
    <lineage>
        <taxon>Bacteria</taxon>
        <taxon>Pseudomonadati</taxon>
        <taxon>Pseudomonadota</taxon>
        <taxon>Gammaproteobacteria</taxon>
        <taxon>Vibrionales</taxon>
        <taxon>Vibrionaceae</taxon>
        <taxon>Photobacterium</taxon>
    </lineage>
</organism>
<feature type="transmembrane region" description="Helical" evidence="1">
    <location>
        <begin position="76"/>
        <end position="100"/>
    </location>
</feature>
<evidence type="ECO:0008006" key="4">
    <source>
        <dbReference type="Google" id="ProtNLM"/>
    </source>
</evidence>
<feature type="transmembrane region" description="Helical" evidence="1">
    <location>
        <begin position="39"/>
        <end position="64"/>
    </location>
</feature>
<proteinExistence type="predicted"/>